<comment type="caution">
    <text evidence="2">The sequence shown here is derived from an EMBL/GenBank/DDBJ whole genome shotgun (WGS) entry which is preliminary data.</text>
</comment>
<gene>
    <name evidence="2" type="ORF">GCM10009682_58370</name>
</gene>
<accession>A0ABN2MMN8</accession>
<dbReference type="Proteomes" id="UP001500218">
    <property type="component" value="Unassembled WGS sequence"/>
</dbReference>
<keyword evidence="1" id="KW-1133">Transmembrane helix</keyword>
<keyword evidence="1" id="KW-0812">Transmembrane</keyword>
<evidence type="ECO:0000313" key="2">
    <source>
        <dbReference type="EMBL" id="GAA1832207.1"/>
    </source>
</evidence>
<keyword evidence="3" id="KW-1185">Reference proteome</keyword>
<organism evidence="2 3">
    <name type="scientific">Luedemannella flava</name>
    <dbReference type="NCBI Taxonomy" id="349316"/>
    <lineage>
        <taxon>Bacteria</taxon>
        <taxon>Bacillati</taxon>
        <taxon>Actinomycetota</taxon>
        <taxon>Actinomycetes</taxon>
        <taxon>Micromonosporales</taxon>
        <taxon>Micromonosporaceae</taxon>
        <taxon>Luedemannella</taxon>
    </lineage>
</organism>
<feature type="transmembrane region" description="Helical" evidence="1">
    <location>
        <begin position="125"/>
        <end position="149"/>
    </location>
</feature>
<dbReference type="EMBL" id="BAAALT010000273">
    <property type="protein sequence ID" value="GAA1832207.1"/>
    <property type="molecule type" value="Genomic_DNA"/>
</dbReference>
<evidence type="ECO:0000256" key="1">
    <source>
        <dbReference type="SAM" id="Phobius"/>
    </source>
</evidence>
<name>A0ABN2MMN8_9ACTN</name>
<reference evidence="2 3" key="1">
    <citation type="journal article" date="2019" name="Int. J. Syst. Evol. Microbiol.">
        <title>The Global Catalogue of Microorganisms (GCM) 10K type strain sequencing project: providing services to taxonomists for standard genome sequencing and annotation.</title>
        <authorList>
            <consortium name="The Broad Institute Genomics Platform"/>
            <consortium name="The Broad Institute Genome Sequencing Center for Infectious Disease"/>
            <person name="Wu L."/>
            <person name="Ma J."/>
        </authorList>
    </citation>
    <scope>NUCLEOTIDE SEQUENCE [LARGE SCALE GENOMIC DNA]</scope>
    <source>
        <strain evidence="2 3">JCM 13250</strain>
    </source>
</reference>
<evidence type="ECO:0000313" key="3">
    <source>
        <dbReference type="Proteomes" id="UP001500218"/>
    </source>
</evidence>
<protein>
    <recommendedName>
        <fullName evidence="4">Aromatic ring-opening dioxygenase LigA</fullName>
    </recommendedName>
</protein>
<proteinExistence type="predicted"/>
<sequence>MPVLLYAVGAILVVAGPVLVVSGRVGRTQVQRELSDQHIVFPPADDLPAGLNRYGGVQVTTGAQARAYSEIIGQHVAAATKGRTYAQITEEWQAGGRTDERLGKLRETAFMGNSLRGALLGAYQAWQVTALVAGLGALFTAIGVVFVALGATWPL</sequence>
<keyword evidence="1" id="KW-0472">Membrane</keyword>
<evidence type="ECO:0008006" key="4">
    <source>
        <dbReference type="Google" id="ProtNLM"/>
    </source>
</evidence>